<dbReference type="InterPro" id="IPR026919">
    <property type="entry name" value="ADGRV1"/>
</dbReference>
<dbReference type="InterPro" id="IPR001343">
    <property type="entry name" value="Hemolysn_Ca-bd"/>
</dbReference>
<organism evidence="5 6">
    <name type="scientific">Dolichospermum planctonicum</name>
    <dbReference type="NCBI Taxonomy" id="136072"/>
    <lineage>
        <taxon>Bacteria</taxon>
        <taxon>Bacillati</taxon>
        <taxon>Cyanobacteriota</taxon>
        <taxon>Cyanophyceae</taxon>
        <taxon>Nostocales</taxon>
        <taxon>Aphanizomenonaceae</taxon>
        <taxon>Dolichospermum</taxon>
    </lineage>
</organism>
<dbReference type="GO" id="GO:0003755">
    <property type="term" value="F:peptidyl-prolyl cis-trans isomerase activity"/>
    <property type="evidence" value="ECO:0007669"/>
    <property type="project" value="InterPro"/>
</dbReference>
<reference evidence="6" key="1">
    <citation type="submission" date="2019-02" db="EMBL/GenBank/DDBJ databases">
        <title>Draft genome sequence of Dolichospermum planctonicum NIES-80.</title>
        <authorList>
            <person name="Yamaguchi H."/>
            <person name="Suzuki S."/>
            <person name="Kawachi M."/>
        </authorList>
    </citation>
    <scope>NUCLEOTIDE SEQUENCE [LARGE SCALE GENOMIC DNA]</scope>
    <source>
        <strain evidence="6">NIES-80</strain>
    </source>
</reference>
<dbReference type="InterPro" id="IPR018511">
    <property type="entry name" value="Hemolysin-typ_Ca-bd_CS"/>
</dbReference>
<evidence type="ECO:0000256" key="2">
    <source>
        <dbReference type="ARBA" id="ARBA00022737"/>
    </source>
</evidence>
<sequence>MTTNNLPDPIVTNPILNVVVNINAPDTTLNLSNYFDDPLTTGKVARFNLANTSTGTIGNGIINVVLFDQTGTGAPLTVQNFQSYVNTGSYTNSFIHRSIPSFIVQGGGYTYNNSTLTTIPSNAPVQNEFSTQRSNLRGTIAMAKLGNNPNSATNQWFFNLADNSSNLNNQNGGFTVFGQALGASDLTTIDAIAAVRTYNAGGAFTNLPLTQAAISDTNFIRFSSITVTQEDELRFSIVNNSKPTLVTPSISNKQLFLDYLPNQTGSSQITVRATNLFGEFIDYQFTATVLPTITLALSPTSVSEDGTNNLIYTFSRNGDLSAALTANYKVAGTATFNTDYTRIGTGNFTATSGTITFAAGASTATLTIDPTADTIVENDETVALTLAAGTGYTIGTTTAVTGTIVNDDVPVINLSANQTIVEGNTNPQNVTYTVTLSRSDTRVITVNYTTVNGTATAGLDYTTTTGTLTFNSGVTSQSINIPILNDSINEVNETFTLTLTSPTNANLGTRTSVTTTISDTLTASVTTTLPTNVENLTLTGTTAINGTGNAGNNILQGNSGNNILSGLNGNDTLWGGVGNDTLWGGVGNDTLTGGDGNDKYLFQSSGVFSSALGTDYITQFEAGQDQIVLSKTTFSAITNAVGQAFTGFAVVPNNASVDASNAPIVFSQGTRSIFYNRNGNLISSTEVFKFADLGNSGITLSSSDFILVS</sequence>
<dbReference type="Gene3D" id="2.40.100.10">
    <property type="entry name" value="Cyclophilin-like"/>
    <property type="match status" value="1"/>
</dbReference>
<dbReference type="PROSITE" id="PS50072">
    <property type="entry name" value="CSA_PPIASE_2"/>
    <property type="match status" value="1"/>
</dbReference>
<dbReference type="PANTHER" id="PTHR46682:SF1">
    <property type="entry name" value="ADHESION G-PROTEIN COUPLED RECEPTOR V1"/>
    <property type="match status" value="1"/>
</dbReference>
<comment type="caution">
    <text evidence="5">The sequence shown here is derived from an EMBL/GenBank/DDBJ whole genome shotgun (WGS) entry which is preliminary data.</text>
</comment>
<dbReference type="PROSITE" id="PS00330">
    <property type="entry name" value="HEMOLYSIN_CALCIUM"/>
    <property type="match status" value="2"/>
</dbReference>
<dbReference type="SUPFAM" id="SSF141072">
    <property type="entry name" value="CalX-like"/>
    <property type="match status" value="2"/>
</dbReference>
<dbReference type="SUPFAM" id="SSF50891">
    <property type="entry name" value="Cyclophilin-like"/>
    <property type="match status" value="1"/>
</dbReference>
<dbReference type="SUPFAM" id="SSF51120">
    <property type="entry name" value="beta-Roll"/>
    <property type="match status" value="1"/>
</dbReference>
<dbReference type="InterPro" id="IPR002130">
    <property type="entry name" value="Cyclophilin-type_PPIase_dom"/>
</dbReference>
<dbReference type="InterPro" id="IPR029000">
    <property type="entry name" value="Cyclophilin-like_dom_sf"/>
</dbReference>
<dbReference type="GO" id="GO:0016020">
    <property type="term" value="C:membrane"/>
    <property type="evidence" value="ECO:0007669"/>
    <property type="project" value="InterPro"/>
</dbReference>
<accession>A0A480AFN0</accession>
<name>A0A480AFN0_9CYAN</name>
<feature type="domain" description="PPIase cyclophilin-type" evidence="4">
    <location>
        <begin position="49"/>
        <end position="219"/>
    </location>
</feature>
<dbReference type="Pfam" id="PF00353">
    <property type="entry name" value="HemolysinCabind"/>
    <property type="match status" value="1"/>
</dbReference>
<keyword evidence="3" id="KW-0106">Calcium</keyword>
<evidence type="ECO:0000313" key="5">
    <source>
        <dbReference type="EMBL" id="GCL43282.1"/>
    </source>
</evidence>
<dbReference type="GO" id="GO:0005509">
    <property type="term" value="F:calcium ion binding"/>
    <property type="evidence" value="ECO:0007669"/>
    <property type="project" value="InterPro"/>
</dbReference>
<dbReference type="Pfam" id="PF03160">
    <property type="entry name" value="Calx-beta"/>
    <property type="match status" value="2"/>
</dbReference>
<dbReference type="Pfam" id="PF00160">
    <property type="entry name" value="Pro_isomerase"/>
    <property type="match status" value="1"/>
</dbReference>
<gene>
    <name evidence="5" type="ORF">NIES80_29950</name>
</gene>
<keyword evidence="5" id="KW-0401">Integrin</keyword>
<dbReference type="GO" id="GO:0007229">
    <property type="term" value="P:integrin-mediated signaling pathway"/>
    <property type="evidence" value="ECO:0007669"/>
    <property type="project" value="UniProtKB-KW"/>
</dbReference>
<dbReference type="GO" id="GO:0004930">
    <property type="term" value="F:G protein-coupled receptor activity"/>
    <property type="evidence" value="ECO:0007669"/>
    <property type="project" value="InterPro"/>
</dbReference>
<dbReference type="AlphaFoldDB" id="A0A480AFN0"/>
<evidence type="ECO:0000313" key="6">
    <source>
        <dbReference type="Proteomes" id="UP000299367"/>
    </source>
</evidence>
<protein>
    <submittedName>
        <fullName evidence="5">Na-Ca exchanger/integrin-beta4</fullName>
    </submittedName>
</protein>
<keyword evidence="1" id="KW-0732">Signal</keyword>
<dbReference type="Gene3D" id="2.60.40.2030">
    <property type="match status" value="2"/>
</dbReference>
<dbReference type="InterPro" id="IPR003644">
    <property type="entry name" value="Calx_beta"/>
</dbReference>
<dbReference type="SMART" id="SM00237">
    <property type="entry name" value="Calx_beta"/>
    <property type="match status" value="2"/>
</dbReference>
<dbReference type="RefSeq" id="WP_137908782.1">
    <property type="nucleotide sequence ID" value="NZ_BJCF01000036.1"/>
</dbReference>
<evidence type="ECO:0000259" key="4">
    <source>
        <dbReference type="PROSITE" id="PS50072"/>
    </source>
</evidence>
<evidence type="ECO:0000256" key="1">
    <source>
        <dbReference type="ARBA" id="ARBA00022729"/>
    </source>
</evidence>
<dbReference type="OrthoDB" id="490661at2"/>
<dbReference type="Proteomes" id="UP000299367">
    <property type="component" value="Unassembled WGS sequence"/>
</dbReference>
<proteinExistence type="predicted"/>
<dbReference type="PANTHER" id="PTHR46682">
    <property type="entry name" value="ADHESION G-PROTEIN COUPLED RECEPTOR V1"/>
    <property type="match status" value="1"/>
</dbReference>
<dbReference type="InterPro" id="IPR038081">
    <property type="entry name" value="CalX-like_sf"/>
</dbReference>
<dbReference type="PRINTS" id="PR00153">
    <property type="entry name" value="CSAPPISMRASE"/>
</dbReference>
<dbReference type="InterPro" id="IPR011049">
    <property type="entry name" value="Serralysin-like_metalloprot_C"/>
</dbReference>
<dbReference type="PRINTS" id="PR00313">
    <property type="entry name" value="CABNDNGRPT"/>
</dbReference>
<dbReference type="EMBL" id="BJCF01000036">
    <property type="protein sequence ID" value="GCL43282.1"/>
    <property type="molecule type" value="Genomic_DNA"/>
</dbReference>
<keyword evidence="2" id="KW-0677">Repeat</keyword>
<evidence type="ECO:0000256" key="3">
    <source>
        <dbReference type="ARBA" id="ARBA00022837"/>
    </source>
</evidence>